<dbReference type="InterPro" id="IPR002068">
    <property type="entry name" value="A-crystallin/Hsp20_dom"/>
</dbReference>
<sequence length="139" mass="16041">MAIKLYGRDPLKMFENVFNDAVSPFVSSMVAPSFKVDISEDEKAIYIDADMPGIKKEDVRISMDDDVLTICTERSHEEEEKKKDYHRIERTYGSMSRSFTVGENVDSDNIDARYDNGVLRIQIPKREPEKKTTKEINVK</sequence>
<dbReference type="CDD" id="cd06471">
    <property type="entry name" value="ACD_LpsHSP_like"/>
    <property type="match status" value="1"/>
</dbReference>
<dbReference type="Proteomes" id="UP000309544">
    <property type="component" value="Unassembled WGS sequence"/>
</dbReference>
<evidence type="ECO:0000259" key="3">
    <source>
        <dbReference type="PROSITE" id="PS01031"/>
    </source>
</evidence>
<protein>
    <submittedName>
        <fullName evidence="4">Hsp20/alpha crystallin family protein</fullName>
    </submittedName>
</protein>
<dbReference type="InterPro" id="IPR008978">
    <property type="entry name" value="HSP20-like_chaperone"/>
</dbReference>
<dbReference type="PROSITE" id="PS01031">
    <property type="entry name" value="SHSP"/>
    <property type="match status" value="1"/>
</dbReference>
<comment type="caution">
    <text evidence="4">The sequence shown here is derived from an EMBL/GenBank/DDBJ whole genome shotgun (WGS) entry which is preliminary data.</text>
</comment>
<gene>
    <name evidence="4" type="ORF">FGF68_01340</name>
</gene>
<dbReference type="RefSeq" id="WP_068867920.1">
    <property type="nucleotide sequence ID" value="NZ_VDCI01000001.1"/>
</dbReference>
<evidence type="ECO:0000313" key="5">
    <source>
        <dbReference type="Proteomes" id="UP000309544"/>
    </source>
</evidence>
<name>A0A5C4S2Y7_PROVB</name>
<evidence type="ECO:0000256" key="2">
    <source>
        <dbReference type="RuleBase" id="RU003616"/>
    </source>
</evidence>
<dbReference type="SUPFAM" id="SSF49764">
    <property type="entry name" value="HSP20-like chaperones"/>
    <property type="match status" value="1"/>
</dbReference>
<evidence type="ECO:0000313" key="4">
    <source>
        <dbReference type="EMBL" id="TNJ37850.1"/>
    </source>
</evidence>
<feature type="domain" description="SHSP" evidence="3">
    <location>
        <begin position="25"/>
        <end position="139"/>
    </location>
</feature>
<accession>A0A5C4S2Y7</accession>
<dbReference type="AlphaFoldDB" id="A0A5C4S2Y7"/>
<reference evidence="4 5" key="1">
    <citation type="submission" date="2019-05" db="EMBL/GenBank/DDBJ databases">
        <title>Draft Whole-Genome sequence of the green sulfur bacterium Prosthecochloris vibrioformis DSM 260.</title>
        <authorList>
            <person name="Meyer T.E."/>
            <person name="Kyndt J.A."/>
        </authorList>
    </citation>
    <scope>NUCLEOTIDE SEQUENCE [LARGE SCALE GENOMIC DNA]</scope>
    <source>
        <strain evidence="4 5">DSM 260</strain>
    </source>
</reference>
<proteinExistence type="inferred from homology"/>
<organism evidence="4 5">
    <name type="scientific">Prosthecochloris vibrioformis</name>
    <name type="common">Chlorobium vibrioforme</name>
    <dbReference type="NCBI Taxonomy" id="1098"/>
    <lineage>
        <taxon>Bacteria</taxon>
        <taxon>Pseudomonadati</taxon>
        <taxon>Chlorobiota</taxon>
        <taxon>Chlorobiia</taxon>
        <taxon>Chlorobiales</taxon>
        <taxon>Chlorobiaceae</taxon>
        <taxon>Prosthecochloris</taxon>
    </lineage>
</organism>
<dbReference type="Gene3D" id="2.60.40.790">
    <property type="match status" value="1"/>
</dbReference>
<dbReference type="EMBL" id="VDCI01000001">
    <property type="protein sequence ID" value="TNJ37850.1"/>
    <property type="molecule type" value="Genomic_DNA"/>
</dbReference>
<keyword evidence="5" id="KW-1185">Reference proteome</keyword>
<evidence type="ECO:0000256" key="1">
    <source>
        <dbReference type="PROSITE-ProRule" id="PRU00285"/>
    </source>
</evidence>
<dbReference type="InterPro" id="IPR031107">
    <property type="entry name" value="Small_HSP"/>
</dbReference>
<dbReference type="PANTHER" id="PTHR11527">
    <property type="entry name" value="HEAT-SHOCK PROTEIN 20 FAMILY MEMBER"/>
    <property type="match status" value="1"/>
</dbReference>
<dbReference type="Pfam" id="PF00011">
    <property type="entry name" value="HSP20"/>
    <property type="match status" value="1"/>
</dbReference>
<comment type="similarity">
    <text evidence="1 2">Belongs to the small heat shock protein (HSP20) family.</text>
</comment>